<dbReference type="KEGG" id="lfc:LFE_1400"/>
<protein>
    <submittedName>
        <fullName evidence="1">Uncharacterized protein</fullName>
    </submittedName>
</protein>
<dbReference type="AlphaFoldDB" id="I0IP84"/>
<dbReference type="RefSeq" id="WP_014449571.1">
    <property type="nucleotide sequence ID" value="NC_017094.1"/>
</dbReference>
<gene>
    <name evidence="1" type="ordered locus">LFE_1400</name>
</gene>
<dbReference type="EMBL" id="AP012342">
    <property type="protein sequence ID" value="BAM07083.1"/>
    <property type="molecule type" value="Genomic_DNA"/>
</dbReference>
<dbReference type="HOGENOM" id="CLU_139103_0_0_0"/>
<proteinExistence type="predicted"/>
<dbReference type="PATRIC" id="fig|1162668.3.peg.1666"/>
<accession>I0IP84</accession>
<reference evidence="1 2" key="1">
    <citation type="journal article" date="2012" name="J. Bacteriol.">
        <title>Complete Genome Sequence of Leptospirillum ferrooxidans Strain C2-3, Isolated from a Fresh Volcanic Ash Deposit on the Island of Miyake, Japan.</title>
        <authorList>
            <person name="Fujimura R."/>
            <person name="Sato Y."/>
            <person name="Nishizawa T."/>
            <person name="Oshima K."/>
            <person name="Kim S.-W."/>
            <person name="Hattori M."/>
            <person name="Kamijo T."/>
            <person name="Ohta H."/>
        </authorList>
    </citation>
    <scope>NUCLEOTIDE SEQUENCE [LARGE SCALE GENOMIC DNA]</scope>
    <source>
        <strain evidence="1 2">C2-3</strain>
    </source>
</reference>
<dbReference type="Proteomes" id="UP000007382">
    <property type="component" value="Chromosome"/>
</dbReference>
<evidence type="ECO:0000313" key="1">
    <source>
        <dbReference type="EMBL" id="BAM07083.1"/>
    </source>
</evidence>
<organism evidence="1 2">
    <name type="scientific">Leptospirillum ferrooxidans (strain C2-3)</name>
    <dbReference type="NCBI Taxonomy" id="1162668"/>
    <lineage>
        <taxon>Bacteria</taxon>
        <taxon>Pseudomonadati</taxon>
        <taxon>Nitrospirota</taxon>
        <taxon>Nitrospiria</taxon>
        <taxon>Nitrospirales</taxon>
        <taxon>Nitrospiraceae</taxon>
        <taxon>Leptospirillum</taxon>
    </lineage>
</organism>
<name>I0IP84_LEPFC</name>
<dbReference type="OrthoDB" id="9813063at2"/>
<sequence>MITVAKNEVLQMARMAGARAPVIAVPDPTIDGIAEWKQDLLVYFGCAADNLIHEVGVEEGLRGEIWAAMKEGFEELLSSQPYEGIPFPLNARDKETEKAISLRILKEIFEELPGSPHHCTR</sequence>
<reference evidence="2" key="2">
    <citation type="submission" date="2012-03" db="EMBL/GenBank/DDBJ databases">
        <title>The complete genome sequence of the pioneer microbe on fresh volcanic deposit, Leptospirillum ferrooxidans strain C2-3.</title>
        <authorList>
            <person name="Fujimura R."/>
            <person name="Sato Y."/>
            <person name="Nishizawa T."/>
            <person name="Nanba K."/>
            <person name="Oshima K."/>
            <person name="Hattori M."/>
            <person name="Kamijo T."/>
            <person name="Ohta H."/>
        </authorList>
    </citation>
    <scope>NUCLEOTIDE SEQUENCE [LARGE SCALE GENOMIC DNA]</scope>
    <source>
        <strain evidence="2">C2-3</strain>
    </source>
</reference>
<evidence type="ECO:0000313" key="2">
    <source>
        <dbReference type="Proteomes" id="UP000007382"/>
    </source>
</evidence>
<keyword evidence="2" id="KW-1185">Reference proteome</keyword>